<protein>
    <recommendedName>
        <fullName evidence="3">CN hydrolase domain-containing protein</fullName>
    </recommendedName>
</protein>
<dbReference type="SUPFAM" id="SSF56317">
    <property type="entry name" value="Carbon-nitrogen hydrolase"/>
    <property type="match status" value="1"/>
</dbReference>
<dbReference type="EMBL" id="LR899609">
    <property type="protein sequence ID" value="CAD7241075.1"/>
    <property type="molecule type" value="Genomic_DNA"/>
</dbReference>
<dbReference type="Gene3D" id="3.60.110.10">
    <property type="entry name" value="Carbon-nitrogen hydrolase"/>
    <property type="match status" value="1"/>
</dbReference>
<comment type="similarity">
    <text evidence="1">Belongs to the carbon-nitrogen hydrolase superfamily. BTD/VNN family.</text>
</comment>
<dbReference type="PANTHER" id="PTHR10609:SF27">
    <property type="entry name" value="CN HYDROLASE DOMAIN-CONTAINING PROTEIN-RELATED"/>
    <property type="match status" value="1"/>
</dbReference>
<dbReference type="EMBL" id="CAJPEV010000092">
    <property type="protein sequence ID" value="CAG0880439.1"/>
    <property type="molecule type" value="Genomic_DNA"/>
</dbReference>
<dbReference type="AlphaFoldDB" id="A0A7R8ZYG4"/>
<sequence length="461" mass="51401">MHFFPRLDEAEREVKPAGTYRAAVMEHKAVAVGSAADTMDRNLEILERNARIAADRGADLMVFPEYGITSLGLPMEQDKALPFMQDLAAADDLPCLQHNSSWVIRRLSCTARENRLYLVANVAEKESCNGERQSCPADSPYFYNTNVVFDRDGRLITRYRKKNLYLEPLFEEGDGKPVTFQTDFGGKFGLLTCFDIMFSEPFLSLLDENITDLIFPTAWVDSLPLYLGGQVQAGWSYGLGINLLASGYHRPQGGQLGSGIFSHLHGPVAYSYSPDATGRLLLADLPTPSYQQSGSLFSQVIPPLDAFNDSTVHKILSSDLKAFTHQVVEGSQVLACHSDFCCQLNIETPGILDHYKLLAFEGFSNIQNKYKWYYQVCCMVYCSSGTLESCSKLSGTPPATIFDDIQISGNFDTEFVYPSAITHDFQLLKISQDEPTSTYHLREVSNLLSMTVYGRVYQKDG</sequence>
<evidence type="ECO:0000259" key="3">
    <source>
        <dbReference type="PROSITE" id="PS50263"/>
    </source>
</evidence>
<feature type="domain" description="CN hydrolase" evidence="3">
    <location>
        <begin position="20"/>
        <end position="287"/>
    </location>
</feature>
<dbReference type="Pfam" id="PF00795">
    <property type="entry name" value="CN_hydrolase"/>
    <property type="match status" value="1"/>
</dbReference>
<dbReference type="InterPro" id="IPR043957">
    <property type="entry name" value="Vanin_C"/>
</dbReference>
<evidence type="ECO:0000256" key="1">
    <source>
        <dbReference type="ARBA" id="ARBA00008225"/>
    </source>
</evidence>
<evidence type="ECO:0000256" key="2">
    <source>
        <dbReference type="ARBA" id="ARBA00022801"/>
    </source>
</evidence>
<dbReference type="InterPro" id="IPR036526">
    <property type="entry name" value="C-N_Hydrolase_sf"/>
</dbReference>
<keyword evidence="5" id="KW-1185">Reference proteome</keyword>
<dbReference type="InterPro" id="IPR040154">
    <property type="entry name" value="Biotinidase/VNN"/>
</dbReference>
<dbReference type="Pfam" id="PF19018">
    <property type="entry name" value="Vanin_C"/>
    <property type="match status" value="1"/>
</dbReference>
<dbReference type="InterPro" id="IPR003010">
    <property type="entry name" value="C-N_Hydrolase"/>
</dbReference>
<accession>A0A7R8ZYG4</accession>
<dbReference type="PANTHER" id="PTHR10609">
    <property type="entry name" value="BIOTINIDASE-RELATED"/>
    <property type="match status" value="1"/>
</dbReference>
<reference evidence="4" key="1">
    <citation type="submission" date="2020-11" db="EMBL/GenBank/DDBJ databases">
        <authorList>
            <person name="Tran Van P."/>
        </authorList>
    </citation>
    <scope>NUCLEOTIDE SEQUENCE</scope>
</reference>
<dbReference type="GO" id="GO:0016787">
    <property type="term" value="F:hydrolase activity"/>
    <property type="evidence" value="ECO:0007669"/>
    <property type="project" value="UniProtKB-KW"/>
</dbReference>
<dbReference type="OrthoDB" id="10250282at2759"/>
<proteinExistence type="inferred from homology"/>
<evidence type="ECO:0000313" key="4">
    <source>
        <dbReference type="EMBL" id="CAD7241075.1"/>
    </source>
</evidence>
<gene>
    <name evidence="4" type="ORF">DSTB1V02_LOCUS1077</name>
</gene>
<name>A0A7R8ZYG4_9CRUS</name>
<dbReference type="Proteomes" id="UP000677054">
    <property type="component" value="Unassembled WGS sequence"/>
</dbReference>
<organism evidence="4">
    <name type="scientific">Darwinula stevensoni</name>
    <dbReference type="NCBI Taxonomy" id="69355"/>
    <lineage>
        <taxon>Eukaryota</taxon>
        <taxon>Metazoa</taxon>
        <taxon>Ecdysozoa</taxon>
        <taxon>Arthropoda</taxon>
        <taxon>Crustacea</taxon>
        <taxon>Oligostraca</taxon>
        <taxon>Ostracoda</taxon>
        <taxon>Podocopa</taxon>
        <taxon>Podocopida</taxon>
        <taxon>Darwinulocopina</taxon>
        <taxon>Darwinuloidea</taxon>
        <taxon>Darwinulidae</taxon>
        <taxon>Darwinula</taxon>
    </lineage>
</organism>
<evidence type="ECO:0000313" key="5">
    <source>
        <dbReference type="Proteomes" id="UP000677054"/>
    </source>
</evidence>
<dbReference type="PROSITE" id="PS50263">
    <property type="entry name" value="CN_HYDROLASE"/>
    <property type="match status" value="1"/>
</dbReference>
<keyword evidence="2" id="KW-0378">Hydrolase</keyword>